<dbReference type="InterPro" id="IPR013087">
    <property type="entry name" value="Znf_C2H2_type"/>
</dbReference>
<sequence length="753" mass="85234">MMREDAALHSGDQQCNEPCNDVMEPRNGRRCELQEKVTCPFCNKGFASKVIQQHANACLDGTIVHCPLCDMECDSAEVLDRHFTMYHDSPVPQKDVMQCSYCPQQGASVVAWGHLPSTAQHLLREKHPHVIKGSACNQCVRSARPDGCDLLLSGARSASGTQLQESAEQQPLTQQLGQQPRPLGVLCEMARGIWRSDESISSSNVARPGHEPPERVYQQVEDDMFEADTFEADKEAAAEAVGIEPLEDIRRAQLEDADKRAAEEDARQDEVNRVAEAEAEARSRAQLEEDMKAAEDASGGAAKEQQHDRRAQVGVPYSPQKKRRLLSVFNAAARQQSPPVVLPEPSMVAARREVASQDAAYIKLDEQFDVRSDVSDDEKGHARGAADEVDMECRKRDWEQNFSHFGKAEERATPAPKAQGAPKPQPRSDFRAHQQIPFEEKAESRKVENDDIQEIRNSSPAIKEDEKWQLPLTDKYEQKRRRREEFDRILHETVLSNADVRQKVMKLISYMGFNKESDVRWLLQIVHHQLPELAQELEACLEADKDKWTSILLKCVPPPNSRKRRGSAENSSSNWNRFSDSATVPPPDPAAAAAAAGTVGDGQPRGGHAKRRRVCIQSDDEPHQKCLPRKTMNEQEPVLYGEITQQYGAVLGRLKVERQTAELYWGSEECKRLVNRLVQLKQDWKASQMLWNYVKTDMSVWDFCAFIVVLDKERAKCNKGMLARLKSNEKYAYEEFQNVVQRGFLRRCRWTSQ</sequence>
<feature type="region of interest" description="Disordered" evidence="1">
    <location>
        <begin position="559"/>
        <end position="614"/>
    </location>
</feature>
<gene>
    <name evidence="3" type="ORF">EGYM00163_LOCUS17111</name>
</gene>
<organism evidence="3">
    <name type="scientific">Eutreptiella gymnastica</name>
    <dbReference type="NCBI Taxonomy" id="73025"/>
    <lineage>
        <taxon>Eukaryota</taxon>
        <taxon>Discoba</taxon>
        <taxon>Euglenozoa</taxon>
        <taxon>Euglenida</taxon>
        <taxon>Spirocuta</taxon>
        <taxon>Euglenophyceae</taxon>
        <taxon>Eutreptiales</taxon>
        <taxon>Eutreptiaceae</taxon>
        <taxon>Eutreptiella</taxon>
    </lineage>
</organism>
<feature type="region of interest" description="Disordered" evidence="1">
    <location>
        <begin position="405"/>
        <end position="430"/>
    </location>
</feature>
<name>A0A7S4CTI7_9EUGL</name>
<evidence type="ECO:0000313" key="3">
    <source>
        <dbReference type="EMBL" id="CAE0805985.1"/>
    </source>
</evidence>
<feature type="compositionally biased region" description="Polar residues" evidence="1">
    <location>
        <begin position="568"/>
        <end position="581"/>
    </location>
</feature>
<feature type="compositionally biased region" description="Basic and acidic residues" evidence="1">
    <location>
        <begin position="258"/>
        <end position="295"/>
    </location>
</feature>
<accession>A0A7S4CTI7</accession>
<reference evidence="3" key="1">
    <citation type="submission" date="2021-01" db="EMBL/GenBank/DDBJ databases">
        <authorList>
            <person name="Corre E."/>
            <person name="Pelletier E."/>
            <person name="Niang G."/>
            <person name="Scheremetjew M."/>
            <person name="Finn R."/>
            <person name="Kale V."/>
            <person name="Holt S."/>
            <person name="Cochrane G."/>
            <person name="Meng A."/>
            <person name="Brown T."/>
            <person name="Cohen L."/>
        </authorList>
    </citation>
    <scope>NUCLEOTIDE SEQUENCE</scope>
    <source>
        <strain evidence="3">CCMP1594</strain>
    </source>
</reference>
<feature type="domain" description="C2H2-type" evidence="2">
    <location>
        <begin position="66"/>
        <end position="87"/>
    </location>
</feature>
<dbReference type="AlphaFoldDB" id="A0A7S4CTI7"/>
<feature type="region of interest" description="Disordered" evidence="1">
    <location>
        <begin position="258"/>
        <end position="319"/>
    </location>
</feature>
<evidence type="ECO:0000259" key="2">
    <source>
        <dbReference type="PROSITE" id="PS00028"/>
    </source>
</evidence>
<evidence type="ECO:0000256" key="1">
    <source>
        <dbReference type="SAM" id="MobiDB-lite"/>
    </source>
</evidence>
<proteinExistence type="predicted"/>
<dbReference type="EMBL" id="HBJA01048448">
    <property type="protein sequence ID" value="CAE0805985.1"/>
    <property type="molecule type" value="Transcribed_RNA"/>
</dbReference>
<protein>
    <recommendedName>
        <fullName evidence="2">C2H2-type domain-containing protein</fullName>
    </recommendedName>
</protein>
<feature type="compositionally biased region" description="Low complexity" evidence="1">
    <location>
        <begin position="413"/>
        <end position="422"/>
    </location>
</feature>
<dbReference type="PROSITE" id="PS00028">
    <property type="entry name" value="ZINC_FINGER_C2H2_1"/>
    <property type="match status" value="1"/>
</dbReference>